<feature type="transmembrane region" description="Helical" evidence="1">
    <location>
        <begin position="42"/>
        <end position="62"/>
    </location>
</feature>
<feature type="transmembrane region" description="Helical" evidence="1">
    <location>
        <begin position="385"/>
        <end position="405"/>
    </location>
</feature>
<feature type="transmembrane region" description="Helical" evidence="1">
    <location>
        <begin position="12"/>
        <end position="36"/>
    </location>
</feature>
<feature type="transmembrane region" description="Helical" evidence="1">
    <location>
        <begin position="88"/>
        <end position="109"/>
    </location>
</feature>
<keyword evidence="1" id="KW-0472">Membrane</keyword>
<feature type="transmembrane region" description="Helical" evidence="1">
    <location>
        <begin position="331"/>
        <end position="355"/>
    </location>
</feature>
<evidence type="ECO:0008006" key="4">
    <source>
        <dbReference type="Google" id="ProtNLM"/>
    </source>
</evidence>
<proteinExistence type="predicted"/>
<dbReference type="EMBL" id="VYUY01000022">
    <property type="protein sequence ID" value="KAA9130138.1"/>
    <property type="molecule type" value="Genomic_DNA"/>
</dbReference>
<feature type="transmembrane region" description="Helical" evidence="1">
    <location>
        <begin position="217"/>
        <end position="238"/>
    </location>
</feature>
<feature type="transmembrane region" description="Helical" evidence="1">
    <location>
        <begin position="145"/>
        <end position="170"/>
    </location>
</feature>
<dbReference type="RefSeq" id="WP_150895702.1">
    <property type="nucleotide sequence ID" value="NZ_VYUY01000022.1"/>
</dbReference>
<gene>
    <name evidence="2" type="ORF">F6B40_15795</name>
</gene>
<feature type="transmembrane region" description="Helical" evidence="1">
    <location>
        <begin position="250"/>
        <end position="270"/>
    </location>
</feature>
<feature type="transmembrane region" description="Helical" evidence="1">
    <location>
        <begin position="115"/>
        <end position="133"/>
    </location>
</feature>
<feature type="transmembrane region" description="Helical" evidence="1">
    <location>
        <begin position="176"/>
        <end position="196"/>
    </location>
</feature>
<protein>
    <recommendedName>
        <fullName evidence="4">Polysaccharide biosynthesis protein</fullName>
    </recommendedName>
</protein>
<keyword evidence="3" id="KW-1185">Reference proteome</keyword>
<name>A0A5N0T5S5_9MICO</name>
<sequence length="421" mass="42942">MMGAAAARAGLAYILTATAVAGVLGYVVQLSAGVLLVDPARYVAFAGYWSLLYILVSAMSGVQQEVTRATRPSDGVPDARRTGSMRRFVLPLALVLLAVVSAITVAQSVSAGPRVGLATGAALLVGGIGYLAVAILSGVLYGVQIWVAAAALTLADAAIRAVLVVTGLAFSWPQAVIELLISVPFVLAAGLIWMIFRRRVAGRFIMDAGPRVLLRNTAHAVVASTAMGVMITGLPLLLQGAFAGEPPLTTAGIIFAITITRAPIVVPLQALQSYLVSRLRDGASILPRRILLLLGGATGASILLGVIASVIGPPIISVLTGNRYEVNGASVGVIVVGAALVGMLTVTGAALLSAAGHRPYSAGWVTAAVLTAVLLFVPLPMGMRLAAAMLIPPAAGLLIHVTALLRTPSNTAAQGTPGRVR</sequence>
<dbReference type="Proteomes" id="UP000326838">
    <property type="component" value="Unassembled WGS sequence"/>
</dbReference>
<evidence type="ECO:0000313" key="2">
    <source>
        <dbReference type="EMBL" id="KAA9130138.1"/>
    </source>
</evidence>
<reference evidence="3" key="1">
    <citation type="submission" date="2019-09" db="EMBL/GenBank/DDBJ databases">
        <title>Mumia zhuanghuii sp. nov. isolated from the intestinal contents of plateau pika (Ochotona curzoniae) in the Qinghai-Tibet plateau of China.</title>
        <authorList>
            <person name="Tian Z."/>
        </authorList>
    </citation>
    <scope>NUCLEOTIDE SEQUENCE [LARGE SCALE GENOMIC DNA]</scope>
    <source>
        <strain evidence="3">L-033</strain>
    </source>
</reference>
<evidence type="ECO:0000313" key="3">
    <source>
        <dbReference type="Proteomes" id="UP000326838"/>
    </source>
</evidence>
<feature type="transmembrane region" description="Helical" evidence="1">
    <location>
        <begin position="362"/>
        <end position="379"/>
    </location>
</feature>
<accession>A0A5N0T5S5</accession>
<keyword evidence="1" id="KW-0812">Transmembrane</keyword>
<dbReference type="AlphaFoldDB" id="A0A5N0T5S5"/>
<organism evidence="2 3">
    <name type="scientific">Microbacterium caowuchunii</name>
    <dbReference type="NCBI Taxonomy" id="2614638"/>
    <lineage>
        <taxon>Bacteria</taxon>
        <taxon>Bacillati</taxon>
        <taxon>Actinomycetota</taxon>
        <taxon>Actinomycetes</taxon>
        <taxon>Micrococcales</taxon>
        <taxon>Microbacteriaceae</taxon>
        <taxon>Microbacterium</taxon>
    </lineage>
</organism>
<evidence type="ECO:0000256" key="1">
    <source>
        <dbReference type="SAM" id="Phobius"/>
    </source>
</evidence>
<keyword evidence="1" id="KW-1133">Transmembrane helix</keyword>
<feature type="transmembrane region" description="Helical" evidence="1">
    <location>
        <begin position="290"/>
        <end position="311"/>
    </location>
</feature>
<comment type="caution">
    <text evidence="2">The sequence shown here is derived from an EMBL/GenBank/DDBJ whole genome shotgun (WGS) entry which is preliminary data.</text>
</comment>